<dbReference type="EMBL" id="MEYS01000002">
    <property type="protein sequence ID" value="OGD33962.1"/>
    <property type="molecule type" value="Genomic_DNA"/>
</dbReference>
<dbReference type="STRING" id="1797298.A2988_00525"/>
<sequence length="69" mass="7622">MEPPQTQAKEAAPADKTPGAMQAQMKAVHEAFAAELGKAKKEHRESLNAILKGIDERKIKDLKEKLKNL</sequence>
<comment type="caution">
    <text evidence="2">The sequence shown here is derived from an EMBL/GenBank/DDBJ whole genome shotgun (WGS) entry which is preliminary data.</text>
</comment>
<accession>A0A1F5BTM4</accession>
<evidence type="ECO:0000313" key="2">
    <source>
        <dbReference type="EMBL" id="OGD33962.1"/>
    </source>
</evidence>
<evidence type="ECO:0000256" key="1">
    <source>
        <dbReference type="SAM" id="MobiDB-lite"/>
    </source>
</evidence>
<proteinExistence type="predicted"/>
<reference evidence="2 3" key="1">
    <citation type="journal article" date="2016" name="Nat. Commun.">
        <title>Thousands of microbial genomes shed light on interconnected biogeochemical processes in an aquifer system.</title>
        <authorList>
            <person name="Anantharaman K."/>
            <person name="Brown C.T."/>
            <person name="Hug L.A."/>
            <person name="Sharon I."/>
            <person name="Castelle C.J."/>
            <person name="Probst A.J."/>
            <person name="Thomas B.C."/>
            <person name="Singh A."/>
            <person name="Wilkins M.J."/>
            <person name="Karaoz U."/>
            <person name="Brodie E.L."/>
            <person name="Williams K.H."/>
            <person name="Hubbard S.S."/>
            <person name="Banfield J.F."/>
        </authorList>
    </citation>
    <scope>NUCLEOTIDE SEQUENCE [LARGE SCALE GENOMIC DNA]</scope>
</reference>
<organism evidence="2 3">
    <name type="scientific">Candidatus Azambacteria bacterium RIFCSPLOWO2_01_FULL_46_25</name>
    <dbReference type="NCBI Taxonomy" id="1797298"/>
    <lineage>
        <taxon>Bacteria</taxon>
        <taxon>Candidatus Azamiibacteriota</taxon>
    </lineage>
</organism>
<gene>
    <name evidence="2" type="ORF">A2988_00525</name>
</gene>
<dbReference type="AlphaFoldDB" id="A0A1F5BTM4"/>
<protein>
    <submittedName>
        <fullName evidence="2">Uncharacterized protein</fullName>
    </submittedName>
</protein>
<name>A0A1F5BTM4_9BACT</name>
<feature type="region of interest" description="Disordered" evidence="1">
    <location>
        <begin position="1"/>
        <end position="20"/>
    </location>
</feature>
<evidence type="ECO:0000313" key="3">
    <source>
        <dbReference type="Proteomes" id="UP000176650"/>
    </source>
</evidence>
<dbReference type="Proteomes" id="UP000176650">
    <property type="component" value="Unassembled WGS sequence"/>
</dbReference>